<gene>
    <name evidence="10" type="ORF">BAA01_16215</name>
</gene>
<comment type="caution">
    <text evidence="10">The sequence shown here is derived from an EMBL/GenBank/DDBJ whole genome shotgun (WGS) entry which is preliminary data.</text>
</comment>
<protein>
    <recommendedName>
        <fullName evidence="3">Sodium-dependent dicarboxylate transporter SdcS</fullName>
    </recommendedName>
    <alternativeName>
        <fullName evidence="8">Na(+)/dicarboxylate symporter</fullName>
    </alternativeName>
</protein>
<evidence type="ECO:0000256" key="2">
    <source>
        <dbReference type="ARBA" id="ARBA00006772"/>
    </source>
</evidence>
<evidence type="ECO:0000313" key="10">
    <source>
        <dbReference type="EMBL" id="OUM90385.1"/>
    </source>
</evidence>
<feature type="transmembrane region" description="Helical" evidence="9">
    <location>
        <begin position="86"/>
        <end position="106"/>
    </location>
</feature>
<feature type="transmembrane region" description="Helical" evidence="9">
    <location>
        <begin position="440"/>
        <end position="461"/>
    </location>
</feature>
<dbReference type="InterPro" id="IPR001898">
    <property type="entry name" value="SLC13A/DASS"/>
</dbReference>
<keyword evidence="7 9" id="KW-0472">Membrane</keyword>
<feature type="transmembrane region" description="Helical" evidence="9">
    <location>
        <begin position="402"/>
        <end position="428"/>
    </location>
</feature>
<dbReference type="GO" id="GO:0015293">
    <property type="term" value="F:symporter activity"/>
    <property type="evidence" value="ECO:0007669"/>
    <property type="project" value="UniProtKB-KW"/>
</dbReference>
<keyword evidence="4 9" id="KW-0812">Transmembrane</keyword>
<dbReference type="AlphaFoldDB" id="A0A1Y3PSP4"/>
<dbReference type="Pfam" id="PF00939">
    <property type="entry name" value="Na_sulph_symp"/>
    <property type="match status" value="1"/>
</dbReference>
<sequence>MYRLFRFSIRKRYVILTAISALLLLSYFLPPSFGLNLVQQRTLFLLIISIVIWTTDVLPSGISALFVIGLELFMGIAENFSTAIQGFMSSTIYFILIVALISATMTKVGIDKRLAAIIVRFSHGKIRRVALSFFTATMVLPVFIPSGNARVHMFVPLVEQIGQQYGPQARIPFQRFTIWTLGGINQLATMVVLSGGGLAVLASQLVAELNVQLNWLTWFLFMAPPIWLTCILTGLIMWNYWKIKEIPSLPSHPASETGSHDRHPHFWLVTVSLIGLILAWVVVPEFHVSILLPPLLLLGILAMPGIDLLNNRDLRNYDWENFLVLGTALSLAAIIEKNGTADWVTGVILSFVGQHLPNWLYLLVLLVIVLFIRMMFTSPAAALTVIYPLVKSYADWVGLNPLHTLLLTILVASGMLILPIHSPIMYLVYRTGHIKIGEHLFISTVQLFFTIIVGLCAYMWYWPLVTAHH</sequence>
<proteinExistence type="inferred from homology"/>
<evidence type="ECO:0000313" key="11">
    <source>
        <dbReference type="Proteomes" id="UP000196475"/>
    </source>
</evidence>
<reference evidence="11" key="1">
    <citation type="submission" date="2016-06" db="EMBL/GenBank/DDBJ databases">
        <authorList>
            <person name="Nascimento L."/>
            <person name="Pereira R.V."/>
            <person name="Martins L.F."/>
            <person name="Quaggio R.B."/>
            <person name="Silva A.M."/>
            <person name="Setubal J.C."/>
        </authorList>
    </citation>
    <scope>NUCLEOTIDE SEQUENCE [LARGE SCALE GENOMIC DNA]</scope>
</reference>
<evidence type="ECO:0000256" key="7">
    <source>
        <dbReference type="ARBA" id="ARBA00023136"/>
    </source>
</evidence>
<keyword evidence="6 9" id="KW-1133">Transmembrane helix</keyword>
<evidence type="ECO:0000256" key="4">
    <source>
        <dbReference type="ARBA" id="ARBA00022692"/>
    </source>
</evidence>
<keyword evidence="5" id="KW-0769">Symport</keyword>
<evidence type="ECO:0000256" key="9">
    <source>
        <dbReference type="SAM" id="Phobius"/>
    </source>
</evidence>
<dbReference type="Proteomes" id="UP000196475">
    <property type="component" value="Unassembled WGS sequence"/>
</dbReference>
<evidence type="ECO:0000256" key="8">
    <source>
        <dbReference type="ARBA" id="ARBA00031174"/>
    </source>
</evidence>
<feature type="transmembrane region" description="Helical" evidence="9">
    <location>
        <begin position="44"/>
        <end position="74"/>
    </location>
</feature>
<feature type="transmembrane region" description="Helical" evidence="9">
    <location>
        <begin position="178"/>
        <end position="203"/>
    </location>
</feature>
<feature type="transmembrane region" description="Helical" evidence="9">
    <location>
        <begin position="289"/>
        <end position="309"/>
    </location>
</feature>
<organism evidence="10 11">
    <name type="scientific">Bacillus thermozeamaize</name>
    <dbReference type="NCBI Taxonomy" id="230954"/>
    <lineage>
        <taxon>Bacteria</taxon>
        <taxon>Bacillati</taxon>
        <taxon>Bacillota</taxon>
        <taxon>Bacilli</taxon>
        <taxon>Bacillales</taxon>
        <taxon>Bacillaceae</taxon>
        <taxon>Bacillus</taxon>
    </lineage>
</organism>
<dbReference type="GO" id="GO:0008514">
    <property type="term" value="F:organic anion transmembrane transporter activity"/>
    <property type="evidence" value="ECO:0007669"/>
    <property type="project" value="UniProtKB-ARBA"/>
</dbReference>
<dbReference type="EMBL" id="LZRT01000019">
    <property type="protein sequence ID" value="OUM90385.1"/>
    <property type="molecule type" value="Genomic_DNA"/>
</dbReference>
<comment type="subcellular location">
    <subcellularLocation>
        <location evidence="1">Membrane</location>
        <topology evidence="1">Multi-pass membrane protein</topology>
    </subcellularLocation>
</comment>
<feature type="transmembrane region" description="Helical" evidence="9">
    <location>
        <begin position="266"/>
        <end position="283"/>
    </location>
</feature>
<dbReference type="PANTHER" id="PTHR10283:SF82">
    <property type="entry name" value="SOLUTE CARRIER FAMILY 13 MEMBER 2"/>
    <property type="match status" value="1"/>
</dbReference>
<dbReference type="GO" id="GO:0005886">
    <property type="term" value="C:plasma membrane"/>
    <property type="evidence" value="ECO:0007669"/>
    <property type="project" value="TreeGrafter"/>
</dbReference>
<keyword evidence="5" id="KW-0813">Transport</keyword>
<evidence type="ECO:0000256" key="1">
    <source>
        <dbReference type="ARBA" id="ARBA00004141"/>
    </source>
</evidence>
<dbReference type="GO" id="GO:1905039">
    <property type="term" value="P:carboxylic acid transmembrane transport"/>
    <property type="evidence" value="ECO:0007669"/>
    <property type="project" value="UniProtKB-ARBA"/>
</dbReference>
<feature type="transmembrane region" description="Helical" evidence="9">
    <location>
        <begin position="215"/>
        <end position="241"/>
    </location>
</feature>
<dbReference type="PANTHER" id="PTHR10283">
    <property type="entry name" value="SOLUTE CARRIER FAMILY 13 MEMBER"/>
    <property type="match status" value="1"/>
</dbReference>
<comment type="similarity">
    <text evidence="2">Belongs to the SLC13A/DASS transporter (TC 2.A.47) family. NADC subfamily.</text>
</comment>
<evidence type="ECO:0000256" key="5">
    <source>
        <dbReference type="ARBA" id="ARBA00022847"/>
    </source>
</evidence>
<evidence type="ECO:0000256" key="6">
    <source>
        <dbReference type="ARBA" id="ARBA00022989"/>
    </source>
</evidence>
<feature type="transmembrane region" description="Helical" evidence="9">
    <location>
        <begin position="359"/>
        <end position="390"/>
    </location>
</feature>
<evidence type="ECO:0000256" key="3">
    <source>
        <dbReference type="ARBA" id="ARBA00020150"/>
    </source>
</evidence>
<name>A0A1Y3PSP4_9BACI</name>
<accession>A0A1Y3PSP4</accession>